<proteinExistence type="predicted"/>
<keyword evidence="1" id="KW-1133">Transmembrane helix</keyword>
<keyword evidence="1" id="KW-0812">Transmembrane</keyword>
<keyword evidence="1" id="KW-0472">Membrane</keyword>
<accession>A0A087ASH5</accession>
<protein>
    <submittedName>
        <fullName evidence="2">Uncharacterized protein</fullName>
    </submittedName>
</protein>
<dbReference type="AlphaFoldDB" id="A0A087ASH5"/>
<keyword evidence="3" id="KW-1185">Reference proteome</keyword>
<comment type="caution">
    <text evidence="2">The sequence shown here is derived from an EMBL/GenBank/DDBJ whole genome shotgun (WGS) entry which is preliminary data.</text>
</comment>
<name>A0A087ASH5_9BIFI</name>
<sequence>MDEHIQTSQHMLDTLSSDHARLMARTRMPRFYAVGIGILAGVLDVMWWVIGTAFAGGSLFGLHTTALLIIALIINTVCLLGSAAIILAVRRIRGVGFWSLDRTQYVPRSARQRLLHGIVVSALLLAIMLGSAALCLLLGFRLASFLWIPPVAIIAGALTAVVQQAGITLSERQTVMEDPS</sequence>
<feature type="transmembrane region" description="Helical" evidence="1">
    <location>
        <begin position="31"/>
        <end position="50"/>
    </location>
</feature>
<dbReference type="RefSeq" id="WP_033505821.1">
    <property type="nucleotide sequence ID" value="NZ_JGYX01000001.1"/>
</dbReference>
<evidence type="ECO:0000313" key="2">
    <source>
        <dbReference type="EMBL" id="KFI61725.1"/>
    </source>
</evidence>
<evidence type="ECO:0000256" key="1">
    <source>
        <dbReference type="SAM" id="Phobius"/>
    </source>
</evidence>
<dbReference type="EMBL" id="JGYX01000001">
    <property type="protein sequence ID" value="KFI61725.1"/>
    <property type="molecule type" value="Genomic_DNA"/>
</dbReference>
<organism evidence="2 3">
    <name type="scientific">Bifidobacterium pullorum subsp. gallinarum</name>
    <dbReference type="NCBI Taxonomy" id="78344"/>
    <lineage>
        <taxon>Bacteria</taxon>
        <taxon>Bacillati</taxon>
        <taxon>Actinomycetota</taxon>
        <taxon>Actinomycetes</taxon>
        <taxon>Bifidobacteriales</taxon>
        <taxon>Bifidobacteriaceae</taxon>
        <taxon>Bifidobacterium</taxon>
    </lineage>
</organism>
<gene>
    <name evidence="2" type="ORF">BIGA_0247</name>
</gene>
<evidence type="ECO:0000313" key="3">
    <source>
        <dbReference type="Proteomes" id="UP000029046"/>
    </source>
</evidence>
<feature type="transmembrane region" description="Helical" evidence="1">
    <location>
        <begin position="114"/>
        <end position="139"/>
    </location>
</feature>
<reference evidence="2 3" key="1">
    <citation type="submission" date="2014-03" db="EMBL/GenBank/DDBJ databases">
        <title>Genomics of Bifidobacteria.</title>
        <authorList>
            <person name="Ventura M."/>
            <person name="Milani C."/>
            <person name="Lugli G.A."/>
        </authorList>
    </citation>
    <scope>NUCLEOTIDE SEQUENCE [LARGE SCALE GENOMIC DNA]</scope>
    <source>
        <strain evidence="2 3">LMG 11586</strain>
    </source>
</reference>
<dbReference type="Proteomes" id="UP000029046">
    <property type="component" value="Unassembled WGS sequence"/>
</dbReference>
<feature type="transmembrane region" description="Helical" evidence="1">
    <location>
        <begin position="62"/>
        <end position="89"/>
    </location>
</feature>
<feature type="transmembrane region" description="Helical" evidence="1">
    <location>
        <begin position="145"/>
        <end position="162"/>
    </location>
</feature>